<dbReference type="EMBL" id="DSVQ01000012">
    <property type="protein sequence ID" value="HGT39032.1"/>
    <property type="molecule type" value="Genomic_DNA"/>
</dbReference>
<evidence type="ECO:0000256" key="2">
    <source>
        <dbReference type="ARBA" id="ARBA00022741"/>
    </source>
</evidence>
<dbReference type="PANTHER" id="PTHR10465">
    <property type="entry name" value="TRANSMEMBRANE GTPASE FZO1"/>
    <property type="match status" value="1"/>
</dbReference>
<keyword evidence="3" id="KW-0378">Hydrolase</keyword>
<comment type="subcellular location">
    <subcellularLocation>
        <location evidence="1">Membrane</location>
    </subcellularLocation>
</comment>
<protein>
    <recommendedName>
        <fullName evidence="8">Dynamin N-terminal domain-containing protein</fullName>
    </recommendedName>
</protein>
<keyword evidence="6" id="KW-0175">Coiled coil</keyword>
<dbReference type="InterPro" id="IPR027094">
    <property type="entry name" value="Mitofusin_fam"/>
</dbReference>
<evidence type="ECO:0000256" key="1">
    <source>
        <dbReference type="ARBA" id="ARBA00004370"/>
    </source>
</evidence>
<evidence type="ECO:0000256" key="4">
    <source>
        <dbReference type="ARBA" id="ARBA00023134"/>
    </source>
</evidence>
<dbReference type="GO" id="GO:0003924">
    <property type="term" value="F:GTPase activity"/>
    <property type="evidence" value="ECO:0007669"/>
    <property type="project" value="InterPro"/>
</dbReference>
<keyword evidence="7" id="KW-1133">Transmembrane helix</keyword>
<feature type="domain" description="Dynamin N-terminal" evidence="8">
    <location>
        <begin position="49"/>
        <end position="209"/>
    </location>
</feature>
<organism evidence="9">
    <name type="scientific">Schlesneria paludicola</name>
    <dbReference type="NCBI Taxonomy" id="360056"/>
    <lineage>
        <taxon>Bacteria</taxon>
        <taxon>Pseudomonadati</taxon>
        <taxon>Planctomycetota</taxon>
        <taxon>Planctomycetia</taxon>
        <taxon>Planctomycetales</taxon>
        <taxon>Planctomycetaceae</taxon>
        <taxon>Schlesneria</taxon>
    </lineage>
</organism>
<keyword evidence="7" id="KW-0812">Transmembrane</keyword>
<proteinExistence type="predicted"/>
<reference evidence="9" key="1">
    <citation type="journal article" date="2020" name="mSystems">
        <title>Genome- and Community-Level Interaction Insights into Carbon Utilization and Element Cycling Functions of Hydrothermarchaeota in Hydrothermal Sediment.</title>
        <authorList>
            <person name="Zhou Z."/>
            <person name="Liu Y."/>
            <person name="Xu W."/>
            <person name="Pan J."/>
            <person name="Luo Z.H."/>
            <person name="Li M."/>
        </authorList>
    </citation>
    <scope>NUCLEOTIDE SEQUENCE [LARGE SCALE GENOMIC DNA]</scope>
    <source>
        <strain evidence="9">SpSt-508</strain>
    </source>
</reference>
<evidence type="ECO:0000256" key="6">
    <source>
        <dbReference type="SAM" id="Coils"/>
    </source>
</evidence>
<evidence type="ECO:0000313" key="9">
    <source>
        <dbReference type="EMBL" id="HGT39032.1"/>
    </source>
</evidence>
<dbReference type="InterPro" id="IPR027417">
    <property type="entry name" value="P-loop_NTPase"/>
</dbReference>
<evidence type="ECO:0000256" key="3">
    <source>
        <dbReference type="ARBA" id="ARBA00022801"/>
    </source>
</evidence>
<dbReference type="PANTHER" id="PTHR10465:SF0">
    <property type="entry name" value="SARCALUMENIN"/>
    <property type="match status" value="1"/>
</dbReference>
<name>A0A7C4LK29_9PLAN</name>
<comment type="caution">
    <text evidence="9">The sequence shown here is derived from an EMBL/GenBank/DDBJ whole genome shotgun (WGS) entry which is preliminary data.</text>
</comment>
<sequence length="643" mass="69554">MFGISEFDRHALIDWSERLLSTLGPRANANIAQTVQEAVDVLRQQRFYLAVLGKAKRGKSTLINALLGRKDDLIAPVDKLPVSSAISRFRYADREQAVVVFRDGRRQPIGFERIREFVTEDHNRENVKAVDVVEIEGPFPGLQAGLELVDTPGAGSIHEHHDALLHAFIPQADAVIFLVTARMPLDQDELELLQKVKEADTPKMFFAINRVDECGEQDIQDAIAHNTALLARVKLDVKTIHRISAKRAFQGDLAGSGLLGLMDEIGQFLASSKGRVLAARFVSRVCNAVQPLAQAIDLQLASSGKTAAQIEADLRSLQQQKVSMERERHLAERKFQADWSKAVAVFKAELNKAHHQATTEATNRISETGVFEISRLARQLPTVLTEIIETHLAPPAQHFEQAVCEATRNILASYPELRLADGIRVGLLPPGNHHAAVGVAGGTAVAAVGVGFALAGEAAAATIAAANAAALSATTTVAAPSVISTLLASAGPGWEFLAPLATGTATVAAPAAVTITPLWVALAGPVGWTLAGLGALAVPFAWKLSRERLREKIVQVAREHIDNVFRHVATERVPHCERMGTLIIEDLRLTFDTQLSELEARLVTLRDQLPDPAELAELTSLNNHLRKLLSEGADFCTLSQVGT</sequence>
<evidence type="ECO:0000256" key="7">
    <source>
        <dbReference type="SAM" id="Phobius"/>
    </source>
</evidence>
<feature type="transmembrane region" description="Helical" evidence="7">
    <location>
        <begin position="518"/>
        <end position="542"/>
    </location>
</feature>
<feature type="coiled-coil region" evidence="6">
    <location>
        <begin position="307"/>
        <end position="334"/>
    </location>
</feature>
<dbReference type="InterPro" id="IPR045063">
    <property type="entry name" value="Dynamin_N"/>
</dbReference>
<evidence type="ECO:0000256" key="5">
    <source>
        <dbReference type="ARBA" id="ARBA00023136"/>
    </source>
</evidence>
<dbReference type="Pfam" id="PF00350">
    <property type="entry name" value="Dynamin_N"/>
    <property type="match status" value="1"/>
</dbReference>
<dbReference type="CDD" id="cd09912">
    <property type="entry name" value="DLP_2"/>
    <property type="match status" value="1"/>
</dbReference>
<accession>A0A7C4LK29</accession>
<evidence type="ECO:0000259" key="8">
    <source>
        <dbReference type="Pfam" id="PF00350"/>
    </source>
</evidence>
<dbReference type="GO" id="GO:0008053">
    <property type="term" value="P:mitochondrial fusion"/>
    <property type="evidence" value="ECO:0007669"/>
    <property type="project" value="TreeGrafter"/>
</dbReference>
<dbReference type="Gene3D" id="3.40.50.300">
    <property type="entry name" value="P-loop containing nucleotide triphosphate hydrolases"/>
    <property type="match status" value="1"/>
</dbReference>
<dbReference type="GO" id="GO:0016020">
    <property type="term" value="C:membrane"/>
    <property type="evidence" value="ECO:0007669"/>
    <property type="project" value="UniProtKB-SubCell"/>
</dbReference>
<dbReference type="AlphaFoldDB" id="A0A7C4LK29"/>
<keyword evidence="2" id="KW-0547">Nucleotide-binding</keyword>
<keyword evidence="4" id="KW-0342">GTP-binding</keyword>
<keyword evidence="5 7" id="KW-0472">Membrane</keyword>
<dbReference type="SUPFAM" id="SSF52540">
    <property type="entry name" value="P-loop containing nucleoside triphosphate hydrolases"/>
    <property type="match status" value="1"/>
</dbReference>
<dbReference type="GO" id="GO:0005525">
    <property type="term" value="F:GTP binding"/>
    <property type="evidence" value="ECO:0007669"/>
    <property type="project" value="UniProtKB-KW"/>
</dbReference>
<gene>
    <name evidence="9" type="ORF">ENS64_07185</name>
</gene>